<evidence type="ECO:0000256" key="2">
    <source>
        <dbReference type="ARBA" id="ARBA00023015"/>
    </source>
</evidence>
<dbReference type="SMART" id="SM00422">
    <property type="entry name" value="HTH_MERR"/>
    <property type="match status" value="2"/>
</dbReference>
<keyword evidence="1" id="KW-0678">Repressor</keyword>
<dbReference type="Gene3D" id="1.10.1660.10">
    <property type="match status" value="2"/>
</dbReference>
<gene>
    <name evidence="6" type="ORF">HGA08_10965</name>
</gene>
<dbReference type="SUPFAM" id="SSF46955">
    <property type="entry name" value="Putative DNA-binding domain"/>
    <property type="match status" value="2"/>
</dbReference>
<sequence length="227" mass="25083">MRPVDLARAAGMSQQAVRNYEAQGIIYPAARTEHGYRVYEQRHLDALLAFVALSGAVGHATGVSIMTALVGGRTDDALEALDRAHAQIVTDRETLRQLDGVLRAASRFPRSPQPAHATLTVGELARHIGVTAATLRSWERAGALRPRRHHTGHRVYTPRDVQDARLVYLLRRGHFPLPRIAQAISRIHRDGAAGTALHQVQEWRQRLNEQSMTLLKASARLAKLCPG</sequence>
<organism evidence="6 7">
    <name type="scientific">Nocardia vermiculata</name>
    <dbReference type="NCBI Taxonomy" id="257274"/>
    <lineage>
        <taxon>Bacteria</taxon>
        <taxon>Bacillati</taxon>
        <taxon>Actinomycetota</taxon>
        <taxon>Actinomycetes</taxon>
        <taxon>Mycobacteriales</taxon>
        <taxon>Nocardiaceae</taxon>
        <taxon>Nocardia</taxon>
    </lineage>
</organism>
<dbReference type="EMBL" id="JAAXOP010000005">
    <property type="protein sequence ID" value="NKY50731.1"/>
    <property type="molecule type" value="Genomic_DNA"/>
</dbReference>
<dbReference type="PANTHER" id="PTHR30204">
    <property type="entry name" value="REDOX-CYCLING DRUG-SENSING TRANSCRIPTIONAL ACTIVATOR SOXR"/>
    <property type="match status" value="1"/>
</dbReference>
<dbReference type="PROSITE" id="PS50937">
    <property type="entry name" value="HTH_MERR_2"/>
    <property type="match status" value="2"/>
</dbReference>
<dbReference type="GO" id="GO:0003700">
    <property type="term" value="F:DNA-binding transcription factor activity"/>
    <property type="evidence" value="ECO:0007669"/>
    <property type="project" value="InterPro"/>
</dbReference>
<keyword evidence="2" id="KW-0805">Transcription regulation</keyword>
<dbReference type="Pfam" id="PF13411">
    <property type="entry name" value="MerR_1"/>
    <property type="match status" value="1"/>
</dbReference>
<dbReference type="Pfam" id="PF00376">
    <property type="entry name" value="MerR"/>
    <property type="match status" value="1"/>
</dbReference>
<dbReference type="AlphaFoldDB" id="A0A846XZB6"/>
<dbReference type="PANTHER" id="PTHR30204:SF69">
    <property type="entry name" value="MERR-FAMILY TRANSCRIPTIONAL REGULATOR"/>
    <property type="match status" value="1"/>
</dbReference>
<evidence type="ECO:0000313" key="7">
    <source>
        <dbReference type="Proteomes" id="UP000565711"/>
    </source>
</evidence>
<proteinExistence type="predicted"/>
<accession>A0A846XZB6</accession>
<dbReference type="InterPro" id="IPR000551">
    <property type="entry name" value="MerR-type_HTH_dom"/>
</dbReference>
<keyword evidence="7" id="KW-1185">Reference proteome</keyword>
<dbReference type="RefSeq" id="WP_084475257.1">
    <property type="nucleotide sequence ID" value="NZ_JAAXOP010000005.1"/>
</dbReference>
<protein>
    <submittedName>
        <fullName evidence="6">MerR family transcriptional regulator</fullName>
    </submittedName>
</protein>
<feature type="domain" description="HTH merR-type" evidence="5">
    <location>
        <begin position="118"/>
        <end position="186"/>
    </location>
</feature>
<dbReference type="InterPro" id="IPR047057">
    <property type="entry name" value="MerR_fam"/>
</dbReference>
<evidence type="ECO:0000256" key="4">
    <source>
        <dbReference type="ARBA" id="ARBA00023163"/>
    </source>
</evidence>
<dbReference type="Proteomes" id="UP000565711">
    <property type="component" value="Unassembled WGS sequence"/>
</dbReference>
<reference evidence="6 7" key="1">
    <citation type="submission" date="2020-04" db="EMBL/GenBank/DDBJ databases">
        <title>MicrobeNet Type strains.</title>
        <authorList>
            <person name="Nicholson A.C."/>
        </authorList>
    </citation>
    <scope>NUCLEOTIDE SEQUENCE [LARGE SCALE GENOMIC DNA]</scope>
    <source>
        <strain evidence="6 7">JCM 12354</strain>
    </source>
</reference>
<evidence type="ECO:0000256" key="1">
    <source>
        <dbReference type="ARBA" id="ARBA00022491"/>
    </source>
</evidence>
<name>A0A846XZB6_9NOCA</name>
<keyword evidence="4" id="KW-0804">Transcription</keyword>
<keyword evidence="3" id="KW-0238">DNA-binding</keyword>
<comment type="caution">
    <text evidence="6">The sequence shown here is derived from an EMBL/GenBank/DDBJ whole genome shotgun (WGS) entry which is preliminary data.</text>
</comment>
<evidence type="ECO:0000313" key="6">
    <source>
        <dbReference type="EMBL" id="NKY50731.1"/>
    </source>
</evidence>
<dbReference type="GO" id="GO:0003677">
    <property type="term" value="F:DNA binding"/>
    <property type="evidence" value="ECO:0007669"/>
    <property type="project" value="UniProtKB-KW"/>
</dbReference>
<evidence type="ECO:0000256" key="3">
    <source>
        <dbReference type="ARBA" id="ARBA00023125"/>
    </source>
</evidence>
<evidence type="ECO:0000259" key="5">
    <source>
        <dbReference type="PROSITE" id="PS50937"/>
    </source>
</evidence>
<feature type="domain" description="HTH merR-type" evidence="5">
    <location>
        <begin position="1"/>
        <end position="48"/>
    </location>
</feature>
<dbReference type="InterPro" id="IPR009061">
    <property type="entry name" value="DNA-bd_dom_put_sf"/>
</dbReference>